<dbReference type="Gene3D" id="1.20.1250.20">
    <property type="entry name" value="MFS general substrate transporter like domains"/>
    <property type="match status" value="1"/>
</dbReference>
<accession>A0A5A7SEC0</accession>
<keyword evidence="7 8" id="KW-0472">Membrane</keyword>
<dbReference type="GO" id="GO:0022857">
    <property type="term" value="F:transmembrane transporter activity"/>
    <property type="evidence" value="ECO:0007669"/>
    <property type="project" value="InterPro"/>
</dbReference>
<evidence type="ECO:0000313" key="11">
    <source>
        <dbReference type="Proteomes" id="UP000322244"/>
    </source>
</evidence>
<dbReference type="OrthoDB" id="63984at2"/>
<dbReference type="InterPro" id="IPR005829">
    <property type="entry name" value="Sugar_transporter_CS"/>
</dbReference>
<sequence>MRPLGRRWESGGSMTLQAEARTHAHQRGSAGYRRITLALFAAGLTTFVSMYSAQAVLPTFSEYFGVSPATSALAVSVTTGFLALAIVPASVLSERYGRRRVMAISAAASSAIGLLLPLSPSIEVLLACRAAQGIALAGVPAVAMAYLAEEIHSDSLGAAAGRYIAGTTIGGLVGRLIPAAVLDLTSWRWAMECAAIAATAFALIFVRELPESRYFTSRRVGIRSTVANLAAHLRNPALLSLFTLGFVLMGGFVTVYNYLGYRLMAAPFHLSQAVIGSVFLLYLAGTVSSAAAGRSADRFGRSQVLTVSVVVASVGLLATLANSIAWILIGVALFTAGFFGAHSVASGWVSRIATVHRAEASSLYLFGYYFGSAIAGAVGGIAFHAAGWNGLTIFVGVLLVAALLLAFGLRRLVRTRRPESGAPSLT</sequence>
<keyword evidence="3" id="KW-0813">Transport</keyword>
<dbReference type="EMBL" id="VLNY01000004">
    <property type="protein sequence ID" value="KAA0022973.1"/>
    <property type="molecule type" value="Genomic_DNA"/>
</dbReference>
<comment type="subcellular location">
    <subcellularLocation>
        <location evidence="1">Cell membrane</location>
        <topology evidence="1">Multi-pass membrane protein</topology>
    </subcellularLocation>
</comment>
<evidence type="ECO:0000259" key="9">
    <source>
        <dbReference type="PROSITE" id="PS50850"/>
    </source>
</evidence>
<dbReference type="PANTHER" id="PTHR43271:SF1">
    <property type="entry name" value="INNER MEMBRANE TRANSPORT PROTEIN YNFM"/>
    <property type="match status" value="1"/>
</dbReference>
<dbReference type="InterPro" id="IPR036259">
    <property type="entry name" value="MFS_trans_sf"/>
</dbReference>
<keyword evidence="4" id="KW-1003">Cell membrane</keyword>
<dbReference type="PROSITE" id="PS50850">
    <property type="entry name" value="MFS"/>
    <property type="match status" value="1"/>
</dbReference>
<feature type="transmembrane region" description="Helical" evidence="8">
    <location>
        <begin position="304"/>
        <end position="321"/>
    </location>
</feature>
<reference evidence="10 11" key="1">
    <citation type="submission" date="2019-07" db="EMBL/GenBank/DDBJ databases">
        <title>Rhodococcus cavernicolus sp. nov., isolated from a cave.</title>
        <authorList>
            <person name="Lee S.D."/>
        </authorList>
    </citation>
    <scope>NUCLEOTIDE SEQUENCE [LARGE SCALE GENOMIC DNA]</scope>
    <source>
        <strain evidence="10 11">C1-24</strain>
    </source>
</reference>
<evidence type="ECO:0000256" key="2">
    <source>
        <dbReference type="ARBA" id="ARBA00008335"/>
    </source>
</evidence>
<feature type="transmembrane region" description="Helical" evidence="8">
    <location>
        <begin position="271"/>
        <end position="292"/>
    </location>
</feature>
<evidence type="ECO:0000256" key="4">
    <source>
        <dbReference type="ARBA" id="ARBA00022475"/>
    </source>
</evidence>
<feature type="transmembrane region" description="Helical" evidence="8">
    <location>
        <begin position="327"/>
        <end position="350"/>
    </location>
</feature>
<dbReference type="InterPro" id="IPR020846">
    <property type="entry name" value="MFS_dom"/>
</dbReference>
<keyword evidence="5 8" id="KW-0812">Transmembrane</keyword>
<dbReference type="PROSITE" id="PS00216">
    <property type="entry name" value="SUGAR_TRANSPORT_1"/>
    <property type="match status" value="1"/>
</dbReference>
<feature type="transmembrane region" description="Helical" evidence="8">
    <location>
        <begin position="362"/>
        <end position="385"/>
    </location>
</feature>
<dbReference type="CDD" id="cd17324">
    <property type="entry name" value="MFS_NepI_like"/>
    <property type="match status" value="1"/>
</dbReference>
<keyword evidence="11" id="KW-1185">Reference proteome</keyword>
<evidence type="ECO:0000256" key="1">
    <source>
        <dbReference type="ARBA" id="ARBA00004651"/>
    </source>
</evidence>
<dbReference type="Pfam" id="PF07690">
    <property type="entry name" value="MFS_1"/>
    <property type="match status" value="2"/>
</dbReference>
<comment type="caution">
    <text evidence="10">The sequence shown here is derived from an EMBL/GenBank/DDBJ whole genome shotgun (WGS) entry which is preliminary data.</text>
</comment>
<feature type="transmembrane region" description="Helical" evidence="8">
    <location>
        <begin position="187"/>
        <end position="206"/>
    </location>
</feature>
<evidence type="ECO:0000256" key="6">
    <source>
        <dbReference type="ARBA" id="ARBA00022989"/>
    </source>
</evidence>
<dbReference type="InterPro" id="IPR011701">
    <property type="entry name" value="MFS"/>
</dbReference>
<evidence type="ECO:0000256" key="5">
    <source>
        <dbReference type="ARBA" id="ARBA00022692"/>
    </source>
</evidence>
<evidence type="ECO:0000256" key="3">
    <source>
        <dbReference type="ARBA" id="ARBA00022448"/>
    </source>
</evidence>
<feature type="transmembrane region" description="Helical" evidence="8">
    <location>
        <begin position="124"/>
        <end position="148"/>
    </location>
</feature>
<protein>
    <submittedName>
        <fullName evidence="10">MFS transporter</fullName>
    </submittedName>
</protein>
<organism evidence="10 11">
    <name type="scientific">Antrihabitans cavernicola</name>
    <dbReference type="NCBI Taxonomy" id="2495913"/>
    <lineage>
        <taxon>Bacteria</taxon>
        <taxon>Bacillati</taxon>
        <taxon>Actinomycetota</taxon>
        <taxon>Actinomycetes</taxon>
        <taxon>Mycobacteriales</taxon>
        <taxon>Nocardiaceae</taxon>
        <taxon>Antrihabitans</taxon>
    </lineage>
</organism>
<keyword evidence="6 8" id="KW-1133">Transmembrane helix</keyword>
<evidence type="ECO:0000256" key="7">
    <source>
        <dbReference type="ARBA" id="ARBA00023136"/>
    </source>
</evidence>
<dbReference type="SUPFAM" id="SSF103473">
    <property type="entry name" value="MFS general substrate transporter"/>
    <property type="match status" value="1"/>
</dbReference>
<feature type="transmembrane region" description="Helical" evidence="8">
    <location>
        <begin position="69"/>
        <end position="89"/>
    </location>
</feature>
<feature type="transmembrane region" description="Helical" evidence="8">
    <location>
        <begin position="160"/>
        <end position="181"/>
    </location>
</feature>
<evidence type="ECO:0000313" key="10">
    <source>
        <dbReference type="EMBL" id="KAA0022973.1"/>
    </source>
</evidence>
<feature type="transmembrane region" description="Helical" evidence="8">
    <location>
        <begin position="238"/>
        <end position="259"/>
    </location>
</feature>
<evidence type="ECO:0000256" key="8">
    <source>
        <dbReference type="SAM" id="Phobius"/>
    </source>
</evidence>
<dbReference type="AlphaFoldDB" id="A0A5A7SEC0"/>
<feature type="transmembrane region" description="Helical" evidence="8">
    <location>
        <begin position="101"/>
        <end position="118"/>
    </location>
</feature>
<dbReference type="Proteomes" id="UP000322244">
    <property type="component" value="Unassembled WGS sequence"/>
</dbReference>
<dbReference type="PANTHER" id="PTHR43271">
    <property type="entry name" value="BLL2771 PROTEIN"/>
    <property type="match status" value="1"/>
</dbReference>
<proteinExistence type="inferred from homology"/>
<dbReference type="GO" id="GO:0005886">
    <property type="term" value="C:plasma membrane"/>
    <property type="evidence" value="ECO:0007669"/>
    <property type="project" value="UniProtKB-SubCell"/>
</dbReference>
<feature type="transmembrane region" description="Helical" evidence="8">
    <location>
        <begin position="391"/>
        <end position="409"/>
    </location>
</feature>
<name>A0A5A7SEC0_9NOCA</name>
<comment type="similarity">
    <text evidence="2">Belongs to the major facilitator superfamily.</text>
</comment>
<feature type="domain" description="Major facilitator superfamily (MFS) profile" evidence="9">
    <location>
        <begin position="35"/>
        <end position="414"/>
    </location>
</feature>
<feature type="transmembrane region" description="Helical" evidence="8">
    <location>
        <begin position="35"/>
        <end position="57"/>
    </location>
</feature>
<gene>
    <name evidence="10" type="ORF">FOY51_10755</name>
</gene>